<name>A0A1M5TQN4_9BACI</name>
<dbReference type="GO" id="GO:0006351">
    <property type="term" value="P:DNA-templated transcription"/>
    <property type="evidence" value="ECO:0007669"/>
    <property type="project" value="InterPro"/>
</dbReference>
<organism evidence="4 5">
    <name type="scientific">Virgibacillus chiguensis</name>
    <dbReference type="NCBI Taxonomy" id="411959"/>
    <lineage>
        <taxon>Bacteria</taxon>
        <taxon>Bacillati</taxon>
        <taxon>Bacillota</taxon>
        <taxon>Bacilli</taxon>
        <taxon>Bacillales</taxon>
        <taxon>Bacillaceae</taxon>
        <taxon>Virgibacillus</taxon>
    </lineage>
</organism>
<dbReference type="Pfam" id="PF20803">
    <property type="entry name" value="PaaX_M"/>
    <property type="match status" value="1"/>
</dbReference>
<evidence type="ECO:0000259" key="3">
    <source>
        <dbReference type="Pfam" id="PF20803"/>
    </source>
</evidence>
<dbReference type="InterPro" id="IPR036388">
    <property type="entry name" value="WH-like_DNA-bd_sf"/>
</dbReference>
<reference evidence="5" key="1">
    <citation type="submission" date="2016-11" db="EMBL/GenBank/DDBJ databases">
        <authorList>
            <person name="Varghese N."/>
            <person name="Submissions S."/>
        </authorList>
    </citation>
    <scope>NUCLEOTIDE SEQUENCE [LARGE SCALE GENOMIC DNA]</scope>
    <source>
        <strain evidence="5">CGMCC 1.6496</strain>
    </source>
</reference>
<dbReference type="PIRSF" id="PIRSF020623">
    <property type="entry name" value="PaaX"/>
    <property type="match status" value="1"/>
</dbReference>
<dbReference type="EMBL" id="FQXD01000008">
    <property type="protein sequence ID" value="SHH52988.1"/>
    <property type="molecule type" value="Genomic_DNA"/>
</dbReference>
<dbReference type="InterPro" id="IPR012906">
    <property type="entry name" value="PaaX-like_N"/>
</dbReference>
<evidence type="ECO:0000313" key="4">
    <source>
        <dbReference type="EMBL" id="SHH52988.1"/>
    </source>
</evidence>
<sequence length="290" mass="34529">MESKPKTRSMIFTLFGDYIRYYGNEIWVGSLIKLLEPFDHNEQSIRSAVSRMSKQGWVVSRKEANKSYYSLTERGKKRMKEAAGRIYRMEPAKWDGKWRTLLYTIPEERRHIRDELRKELIWSGFGLLSNGVWITPNPLKEQIYDIIDKYDIKEDVYFFEAKNEGFQANKQIIRSCWDIDHINMLYEKFIHAYEEKMIANAMKIERGDMSDQDCFVERTLLVHYYRKSLFVDPSIPKELLPEKWLGERAAKLFNEYYQILATKANAFFKAIYLAGYDNCPKQKQIIAKEE</sequence>
<evidence type="ECO:0000313" key="5">
    <source>
        <dbReference type="Proteomes" id="UP000184079"/>
    </source>
</evidence>
<accession>A0A1M5TQN4</accession>
<dbReference type="Proteomes" id="UP000184079">
    <property type="component" value="Unassembled WGS sequence"/>
</dbReference>
<dbReference type="PANTHER" id="PTHR30319:SF1">
    <property type="entry name" value="TRANSCRIPTIONAL REPRESSOR PAAX"/>
    <property type="match status" value="1"/>
</dbReference>
<dbReference type="Gene3D" id="3.30.70.2650">
    <property type="match status" value="1"/>
</dbReference>
<dbReference type="InterPro" id="IPR013225">
    <property type="entry name" value="PaaX_C"/>
</dbReference>
<dbReference type="AlphaFoldDB" id="A0A1M5TQN4"/>
<dbReference type="Gene3D" id="1.20.58.1460">
    <property type="match status" value="1"/>
</dbReference>
<dbReference type="NCBIfam" id="TIGR02277">
    <property type="entry name" value="PaaX_trns_reg"/>
    <property type="match status" value="1"/>
</dbReference>
<feature type="domain" description="Transcriptional repressor PaaX-like C-terminal" evidence="2">
    <location>
        <begin position="177"/>
        <end position="270"/>
    </location>
</feature>
<dbReference type="Pfam" id="PF07848">
    <property type="entry name" value="PaaX"/>
    <property type="match status" value="1"/>
</dbReference>
<dbReference type="Pfam" id="PF08223">
    <property type="entry name" value="PaaX_C"/>
    <property type="match status" value="1"/>
</dbReference>
<keyword evidence="5" id="KW-1185">Reference proteome</keyword>
<evidence type="ECO:0000259" key="1">
    <source>
        <dbReference type="Pfam" id="PF07848"/>
    </source>
</evidence>
<dbReference type="InterPro" id="IPR036390">
    <property type="entry name" value="WH_DNA-bd_sf"/>
</dbReference>
<protein>
    <submittedName>
        <fullName evidence="4">Phenylacetic acid degradation operon negative regulatory protein</fullName>
    </submittedName>
</protein>
<dbReference type="PANTHER" id="PTHR30319">
    <property type="entry name" value="PHENYLACETIC ACID REGULATOR-RELATED TRANSCRIPTIONAL REPRESSOR"/>
    <property type="match status" value="1"/>
</dbReference>
<dbReference type="InterPro" id="IPR048846">
    <property type="entry name" value="PaaX-like_central"/>
</dbReference>
<evidence type="ECO:0000259" key="2">
    <source>
        <dbReference type="Pfam" id="PF08223"/>
    </source>
</evidence>
<dbReference type="Gene3D" id="1.10.10.10">
    <property type="entry name" value="Winged helix-like DNA-binding domain superfamily/Winged helix DNA-binding domain"/>
    <property type="match status" value="1"/>
</dbReference>
<proteinExistence type="predicted"/>
<feature type="domain" description="Transcriptional repressor PaaX-like N-terminal" evidence="1">
    <location>
        <begin position="6"/>
        <end position="75"/>
    </location>
</feature>
<feature type="domain" description="Transcriptional repressor PaaX-like central Cas2-like" evidence="3">
    <location>
        <begin position="92"/>
        <end position="172"/>
    </location>
</feature>
<dbReference type="SUPFAM" id="SSF46785">
    <property type="entry name" value="Winged helix' DNA-binding domain"/>
    <property type="match status" value="1"/>
</dbReference>
<gene>
    <name evidence="4" type="ORF">SAMN05421807_108101</name>
</gene>
<dbReference type="InterPro" id="IPR011965">
    <property type="entry name" value="PaaX_trns_reg"/>
</dbReference>